<dbReference type="Gene3D" id="3.40.50.10600">
    <property type="entry name" value="SpoIIaa-like domains"/>
    <property type="match status" value="1"/>
</dbReference>
<keyword evidence="2" id="KW-1185">Reference proteome</keyword>
<dbReference type="InterPro" id="IPR036513">
    <property type="entry name" value="STAS_dom_sf"/>
</dbReference>
<dbReference type="InterPro" id="IPR021866">
    <property type="entry name" value="SpoIIAA-like"/>
</dbReference>
<protein>
    <submittedName>
        <fullName evidence="1">STAS/SEC14 domain-containing protein</fullName>
    </submittedName>
</protein>
<dbReference type="EMBL" id="JACHVC010000005">
    <property type="protein sequence ID" value="MBC2604955.1"/>
    <property type="molecule type" value="Genomic_DNA"/>
</dbReference>
<reference evidence="1 2" key="1">
    <citation type="submission" date="2020-07" db="EMBL/GenBank/DDBJ databases">
        <authorList>
            <person name="Feng X."/>
        </authorList>
    </citation>
    <scope>NUCLEOTIDE SEQUENCE [LARGE SCALE GENOMIC DNA]</scope>
    <source>
        <strain evidence="1 2">JCM23202</strain>
    </source>
</reference>
<organism evidence="1 2">
    <name type="scientific">Pelagicoccus albus</name>
    <dbReference type="NCBI Taxonomy" id="415222"/>
    <lineage>
        <taxon>Bacteria</taxon>
        <taxon>Pseudomonadati</taxon>
        <taxon>Verrucomicrobiota</taxon>
        <taxon>Opitutia</taxon>
        <taxon>Puniceicoccales</taxon>
        <taxon>Pelagicoccaceae</taxon>
        <taxon>Pelagicoccus</taxon>
    </lineage>
</organism>
<dbReference type="Pfam" id="PF11964">
    <property type="entry name" value="SpoIIAA-like"/>
    <property type="match status" value="1"/>
</dbReference>
<name>A0A7X1E6Q4_9BACT</name>
<dbReference type="AlphaFoldDB" id="A0A7X1E6Q4"/>
<dbReference type="InterPro" id="IPR038396">
    <property type="entry name" value="SpoIIAA-like_sf"/>
</dbReference>
<dbReference type="RefSeq" id="WP_185658845.1">
    <property type="nucleotide sequence ID" value="NZ_CAWPOO010000005.1"/>
</dbReference>
<evidence type="ECO:0000313" key="2">
    <source>
        <dbReference type="Proteomes" id="UP000526501"/>
    </source>
</evidence>
<evidence type="ECO:0000313" key="1">
    <source>
        <dbReference type="EMBL" id="MBC2604955.1"/>
    </source>
</evidence>
<accession>A0A7X1E6Q4</accession>
<sequence>MSVGTHEVKVKTWADGKVVELNVHGKLTEKDCEEFIPVIDAGVELHGQVRLLFNCEGFEGWTMGGMLEDIKFGLHHYNAIFRLAIVGDKKWEKAMATAVRPFTKADVNYYDITELELARAWLREGT</sequence>
<dbReference type="SUPFAM" id="SSF52091">
    <property type="entry name" value="SpoIIaa-like"/>
    <property type="match status" value="1"/>
</dbReference>
<gene>
    <name evidence="1" type="ORF">H5P27_02755</name>
</gene>
<dbReference type="Proteomes" id="UP000526501">
    <property type="component" value="Unassembled WGS sequence"/>
</dbReference>
<proteinExistence type="predicted"/>
<comment type="caution">
    <text evidence="1">The sequence shown here is derived from an EMBL/GenBank/DDBJ whole genome shotgun (WGS) entry which is preliminary data.</text>
</comment>